<dbReference type="EMBL" id="BPVZ01000056">
    <property type="protein sequence ID" value="GKV20911.1"/>
    <property type="molecule type" value="Genomic_DNA"/>
</dbReference>
<accession>A0AAV5K7K0</accession>
<evidence type="ECO:0000313" key="2">
    <source>
        <dbReference type="EMBL" id="GKV20911.1"/>
    </source>
</evidence>
<keyword evidence="1" id="KW-1133">Transmembrane helix</keyword>
<dbReference type="AlphaFoldDB" id="A0AAV5K7K0"/>
<organism evidence="2 3">
    <name type="scientific">Rubroshorea leprosula</name>
    <dbReference type="NCBI Taxonomy" id="152421"/>
    <lineage>
        <taxon>Eukaryota</taxon>
        <taxon>Viridiplantae</taxon>
        <taxon>Streptophyta</taxon>
        <taxon>Embryophyta</taxon>
        <taxon>Tracheophyta</taxon>
        <taxon>Spermatophyta</taxon>
        <taxon>Magnoliopsida</taxon>
        <taxon>eudicotyledons</taxon>
        <taxon>Gunneridae</taxon>
        <taxon>Pentapetalae</taxon>
        <taxon>rosids</taxon>
        <taxon>malvids</taxon>
        <taxon>Malvales</taxon>
        <taxon>Dipterocarpaceae</taxon>
        <taxon>Rubroshorea</taxon>
    </lineage>
</organism>
<dbReference type="Proteomes" id="UP001054252">
    <property type="component" value="Unassembled WGS sequence"/>
</dbReference>
<name>A0AAV5K7K0_9ROSI</name>
<proteinExistence type="predicted"/>
<evidence type="ECO:0000256" key="1">
    <source>
        <dbReference type="SAM" id="Phobius"/>
    </source>
</evidence>
<evidence type="ECO:0000313" key="3">
    <source>
        <dbReference type="Proteomes" id="UP001054252"/>
    </source>
</evidence>
<keyword evidence="1" id="KW-0472">Membrane</keyword>
<keyword evidence="3" id="KW-1185">Reference proteome</keyword>
<feature type="transmembrane region" description="Helical" evidence="1">
    <location>
        <begin position="64"/>
        <end position="83"/>
    </location>
</feature>
<gene>
    <name evidence="2" type="ORF">SLEP1_g30958</name>
</gene>
<keyword evidence="1" id="KW-0812">Transmembrane</keyword>
<reference evidence="2 3" key="1">
    <citation type="journal article" date="2021" name="Commun. Biol.">
        <title>The genome of Shorea leprosula (Dipterocarpaceae) highlights the ecological relevance of drought in aseasonal tropical rainforests.</title>
        <authorList>
            <person name="Ng K.K.S."/>
            <person name="Kobayashi M.J."/>
            <person name="Fawcett J.A."/>
            <person name="Hatakeyama M."/>
            <person name="Paape T."/>
            <person name="Ng C.H."/>
            <person name="Ang C.C."/>
            <person name="Tnah L.H."/>
            <person name="Lee C.T."/>
            <person name="Nishiyama T."/>
            <person name="Sese J."/>
            <person name="O'Brien M.J."/>
            <person name="Copetti D."/>
            <person name="Mohd Noor M.I."/>
            <person name="Ong R.C."/>
            <person name="Putra M."/>
            <person name="Sireger I.Z."/>
            <person name="Indrioko S."/>
            <person name="Kosugi Y."/>
            <person name="Izuno A."/>
            <person name="Isagi Y."/>
            <person name="Lee S.L."/>
            <person name="Shimizu K.K."/>
        </authorList>
    </citation>
    <scope>NUCLEOTIDE SEQUENCE [LARGE SCALE GENOMIC DNA]</scope>
    <source>
        <strain evidence="2">214</strain>
    </source>
</reference>
<sequence length="85" mass="9600">MKKGEIQGEKMKNCELCEGAAGIYCESDQASLCWTVTEKCMARTFWWQSTRGVFSATPVKVAEFVYEISLVYGVFALLFWVSLVV</sequence>
<protein>
    <submittedName>
        <fullName evidence="2">Uncharacterized protein</fullName>
    </submittedName>
</protein>
<comment type="caution">
    <text evidence="2">The sequence shown here is derived from an EMBL/GenBank/DDBJ whole genome shotgun (WGS) entry which is preliminary data.</text>
</comment>